<feature type="transmembrane region" description="Helical" evidence="2">
    <location>
        <begin position="122"/>
        <end position="139"/>
    </location>
</feature>
<keyword evidence="2" id="KW-1133">Transmembrane helix</keyword>
<dbReference type="Proteomes" id="UP000800035">
    <property type="component" value="Unassembled WGS sequence"/>
</dbReference>
<feature type="region of interest" description="Disordered" evidence="1">
    <location>
        <begin position="490"/>
        <end position="522"/>
    </location>
</feature>
<feature type="non-terminal residue" evidence="3">
    <location>
        <position position="1"/>
    </location>
</feature>
<keyword evidence="2" id="KW-0812">Transmembrane</keyword>
<sequence length="522" mass="56548">HHRRHFLRQRLALQRVFVQRNLLLKTKRIPSSKERNGKPNGGEKKDSSEAQLEQVPQTPTDTPPPHTNSTQPTSTITSAMSPSTAREKLTPPPSPLQRMKNPFTRRLSPGRLSFRARMKMRVIMLILCGTLAIAVLNELRCAKYGCVSRVGFHGSEERGGGSVLPPGWKEVKASKEGGETDVFRQSGDEQETVEEEFGDGFDEGVVEEPHGNLDLEPDFPRWKDTKKDKEEDATMETSSEEDEQEMVEEDFGVGDLIGGFTEAEGFAGSEGVVEEPHGNLDLDLDLGMDEGGKWIGGKKDMDMDMDVDNDLETKMQTQKKESELGGWLGTGNANPSPASPTPKASKSKKVKIVVASPSPVAGVGATGGKKKLKKISHAASSPPPLGNNHAPAPAPPPDPAKPNSHNFSKHNPISHHSLPSDSDVRQTSHFHSPSSSSMSASSADLNYHYLKDEEAYVNDAAKLQGVYDGSESAPSSAPVRAAKASKVVVAASSSSLPSAKEIVVHGSGRHHSTMKTRERREE</sequence>
<protein>
    <submittedName>
        <fullName evidence="3">Uncharacterized protein</fullName>
    </submittedName>
</protein>
<dbReference type="AlphaFoldDB" id="A0A6A5TWZ7"/>
<feature type="region of interest" description="Disordered" evidence="1">
    <location>
        <begin position="202"/>
        <end position="246"/>
    </location>
</feature>
<proteinExistence type="predicted"/>
<name>A0A6A5TWZ7_9PLEO</name>
<reference evidence="3" key="1">
    <citation type="journal article" date="2020" name="Stud. Mycol.">
        <title>101 Dothideomycetes genomes: a test case for predicting lifestyles and emergence of pathogens.</title>
        <authorList>
            <person name="Haridas S."/>
            <person name="Albert R."/>
            <person name="Binder M."/>
            <person name="Bloem J."/>
            <person name="Labutti K."/>
            <person name="Salamov A."/>
            <person name="Andreopoulos B."/>
            <person name="Baker S."/>
            <person name="Barry K."/>
            <person name="Bills G."/>
            <person name="Bluhm B."/>
            <person name="Cannon C."/>
            <person name="Castanera R."/>
            <person name="Culley D."/>
            <person name="Daum C."/>
            <person name="Ezra D."/>
            <person name="Gonzalez J."/>
            <person name="Henrissat B."/>
            <person name="Kuo A."/>
            <person name="Liang C."/>
            <person name="Lipzen A."/>
            <person name="Lutzoni F."/>
            <person name="Magnuson J."/>
            <person name="Mondo S."/>
            <person name="Nolan M."/>
            <person name="Ohm R."/>
            <person name="Pangilinan J."/>
            <person name="Park H.-J."/>
            <person name="Ramirez L."/>
            <person name="Alfaro M."/>
            <person name="Sun H."/>
            <person name="Tritt A."/>
            <person name="Yoshinaga Y."/>
            <person name="Zwiers L.-H."/>
            <person name="Turgeon B."/>
            <person name="Goodwin S."/>
            <person name="Spatafora J."/>
            <person name="Crous P."/>
            <person name="Grigoriev I."/>
        </authorList>
    </citation>
    <scope>NUCLEOTIDE SEQUENCE</scope>
    <source>
        <strain evidence="3">CBS 675.92</strain>
    </source>
</reference>
<dbReference type="OrthoDB" id="3801102at2759"/>
<evidence type="ECO:0000313" key="3">
    <source>
        <dbReference type="EMBL" id="KAF1955226.1"/>
    </source>
</evidence>
<keyword evidence="4" id="KW-1185">Reference proteome</keyword>
<feature type="region of interest" description="Disordered" evidence="1">
    <location>
        <begin position="27"/>
        <end position="104"/>
    </location>
</feature>
<feature type="region of interest" description="Disordered" evidence="1">
    <location>
        <begin position="295"/>
        <end position="442"/>
    </location>
</feature>
<dbReference type="EMBL" id="ML976995">
    <property type="protein sequence ID" value="KAF1955226.1"/>
    <property type="molecule type" value="Genomic_DNA"/>
</dbReference>
<feature type="compositionally biased region" description="Basic and acidic residues" evidence="1">
    <location>
        <begin position="31"/>
        <end position="48"/>
    </location>
</feature>
<feature type="compositionally biased region" description="Low complexity" evidence="1">
    <location>
        <begin position="352"/>
        <end position="363"/>
    </location>
</feature>
<organism evidence="3 4">
    <name type="scientific">Byssothecium circinans</name>
    <dbReference type="NCBI Taxonomy" id="147558"/>
    <lineage>
        <taxon>Eukaryota</taxon>
        <taxon>Fungi</taxon>
        <taxon>Dikarya</taxon>
        <taxon>Ascomycota</taxon>
        <taxon>Pezizomycotina</taxon>
        <taxon>Dothideomycetes</taxon>
        <taxon>Pleosporomycetidae</taxon>
        <taxon>Pleosporales</taxon>
        <taxon>Massarineae</taxon>
        <taxon>Massarinaceae</taxon>
        <taxon>Byssothecium</taxon>
    </lineage>
</organism>
<accession>A0A6A5TWZ7</accession>
<evidence type="ECO:0000256" key="1">
    <source>
        <dbReference type="SAM" id="MobiDB-lite"/>
    </source>
</evidence>
<feature type="compositionally biased region" description="Acidic residues" evidence="1">
    <location>
        <begin position="233"/>
        <end position="246"/>
    </location>
</feature>
<feature type="compositionally biased region" description="Basic and acidic residues" evidence="1">
    <location>
        <begin position="207"/>
        <end position="232"/>
    </location>
</feature>
<feature type="compositionally biased region" description="Polar residues" evidence="1">
    <location>
        <begin position="71"/>
        <end position="84"/>
    </location>
</feature>
<evidence type="ECO:0000256" key="2">
    <source>
        <dbReference type="SAM" id="Phobius"/>
    </source>
</evidence>
<feature type="compositionally biased region" description="Low complexity" evidence="1">
    <location>
        <begin position="490"/>
        <end position="500"/>
    </location>
</feature>
<gene>
    <name evidence="3" type="ORF">CC80DRAFT_564694</name>
</gene>
<keyword evidence="2" id="KW-0472">Membrane</keyword>
<evidence type="ECO:0000313" key="4">
    <source>
        <dbReference type="Proteomes" id="UP000800035"/>
    </source>
</evidence>
<feature type="compositionally biased region" description="Low complexity" evidence="1">
    <location>
        <begin position="429"/>
        <end position="442"/>
    </location>
</feature>